<feature type="compositionally biased region" description="Polar residues" evidence="1">
    <location>
        <begin position="51"/>
        <end position="67"/>
    </location>
</feature>
<feature type="domain" description="Myb/SANT-like DNA-binding" evidence="2">
    <location>
        <begin position="108"/>
        <end position="201"/>
    </location>
</feature>
<proteinExistence type="predicted"/>
<reference evidence="3" key="1">
    <citation type="submission" date="2022-11" db="UniProtKB">
        <authorList>
            <consortium name="EnsemblMetazoa"/>
        </authorList>
    </citation>
    <scope>IDENTIFICATION</scope>
</reference>
<dbReference type="RefSeq" id="XP_038074046.1">
    <property type="nucleotide sequence ID" value="XM_038218118.1"/>
</dbReference>
<keyword evidence="4" id="KW-1185">Reference proteome</keyword>
<dbReference type="Gene3D" id="1.10.10.60">
    <property type="entry name" value="Homeodomain-like"/>
    <property type="match status" value="1"/>
</dbReference>
<dbReference type="InterPro" id="IPR044822">
    <property type="entry name" value="Myb_DNA-bind_4"/>
</dbReference>
<evidence type="ECO:0000259" key="2">
    <source>
        <dbReference type="Pfam" id="PF13837"/>
    </source>
</evidence>
<protein>
    <recommendedName>
        <fullName evidence="2">Myb/SANT-like DNA-binding domain-containing protein</fullName>
    </recommendedName>
</protein>
<accession>A0A914BDH2</accession>
<dbReference type="Pfam" id="PF13837">
    <property type="entry name" value="Myb_DNA-bind_4"/>
    <property type="match status" value="1"/>
</dbReference>
<name>A0A914BDH2_PATMI</name>
<feature type="region of interest" description="Disordered" evidence="1">
    <location>
        <begin position="48"/>
        <end position="67"/>
    </location>
</feature>
<dbReference type="OrthoDB" id="6610952at2759"/>
<evidence type="ECO:0000256" key="1">
    <source>
        <dbReference type="SAM" id="MobiDB-lite"/>
    </source>
</evidence>
<evidence type="ECO:0000313" key="3">
    <source>
        <dbReference type="EnsemblMetazoa" id="XP_038074046.1"/>
    </source>
</evidence>
<feature type="region of interest" description="Disordered" evidence="1">
    <location>
        <begin position="229"/>
        <end position="249"/>
    </location>
</feature>
<dbReference type="GeneID" id="119742093"/>
<dbReference type="Proteomes" id="UP000887568">
    <property type="component" value="Unplaced"/>
</dbReference>
<organism evidence="3 4">
    <name type="scientific">Patiria miniata</name>
    <name type="common">Bat star</name>
    <name type="synonym">Asterina miniata</name>
    <dbReference type="NCBI Taxonomy" id="46514"/>
    <lineage>
        <taxon>Eukaryota</taxon>
        <taxon>Metazoa</taxon>
        <taxon>Echinodermata</taxon>
        <taxon>Eleutherozoa</taxon>
        <taxon>Asterozoa</taxon>
        <taxon>Asteroidea</taxon>
        <taxon>Valvatacea</taxon>
        <taxon>Valvatida</taxon>
        <taxon>Asterinidae</taxon>
        <taxon>Patiria</taxon>
    </lineage>
</organism>
<dbReference type="AlphaFoldDB" id="A0A914BDH2"/>
<evidence type="ECO:0000313" key="4">
    <source>
        <dbReference type="Proteomes" id="UP000887568"/>
    </source>
</evidence>
<dbReference type="EnsemblMetazoa" id="XM_038218118.1">
    <property type="protein sequence ID" value="XP_038074046.1"/>
    <property type="gene ID" value="LOC119742093"/>
</dbReference>
<sequence>MAESYWRTVTLCHAGQEYSVTLDGPSAARLLSGDVEFAERVLENVKKTQGETDVSATLPTETVSATLPTETDVSATLPTETESSSTNEVASKYVWTGNKSEAGRKQDRAATFQLLDIVGSDKYRQMFRDDKTRKASIWKQVVVEMKNAGIKLDDDNKTAAHKCDQKYRNLERQYKDFVQYMNTTGKGKKSKPEYYEEMAALWGDKHTVRPVALVDTILPQVVTAPEEANMPESVRPKPSVAKKRKSKSSEIVEILGKMQKEDHERQTKVIETVEKMSEAINQRHQQQLQEDRAQFQEYVKMHNEKMEMQRRLIEALTSKHS</sequence>